<gene>
    <name evidence="6" type="ORF">PCOR1329_LOCUS52891</name>
</gene>
<accession>A0ABN9V2H1</accession>
<dbReference type="PROSITE" id="PS50275">
    <property type="entry name" value="SAC"/>
    <property type="match status" value="1"/>
</dbReference>
<feature type="region of interest" description="Disordered" evidence="4">
    <location>
        <begin position="489"/>
        <end position="518"/>
    </location>
</feature>
<evidence type="ECO:0000259" key="5">
    <source>
        <dbReference type="PROSITE" id="PS50275"/>
    </source>
</evidence>
<feature type="non-terminal residue" evidence="6">
    <location>
        <position position="518"/>
    </location>
</feature>
<dbReference type="EMBL" id="CAUYUJ010016440">
    <property type="protein sequence ID" value="CAK0865330.1"/>
    <property type="molecule type" value="Genomic_DNA"/>
</dbReference>
<evidence type="ECO:0000256" key="2">
    <source>
        <dbReference type="ARBA" id="ARBA00022801"/>
    </source>
</evidence>
<dbReference type="PANTHER" id="PTHR45738">
    <property type="entry name" value="POLYPHOSPHOINOSITIDE PHOSPHATASE"/>
    <property type="match status" value="1"/>
</dbReference>
<evidence type="ECO:0000256" key="3">
    <source>
        <dbReference type="ARBA" id="ARBA00023136"/>
    </source>
</evidence>
<keyword evidence="3" id="KW-0472">Membrane</keyword>
<name>A0ABN9V2H1_9DINO</name>
<keyword evidence="7" id="KW-1185">Reference proteome</keyword>
<dbReference type="InterPro" id="IPR002013">
    <property type="entry name" value="SAC_dom"/>
</dbReference>
<comment type="caution">
    <text evidence="6">The sequence shown here is derived from an EMBL/GenBank/DDBJ whole genome shotgun (WGS) entry which is preliminary data.</text>
</comment>
<evidence type="ECO:0000313" key="6">
    <source>
        <dbReference type="EMBL" id="CAK0865330.1"/>
    </source>
</evidence>
<proteinExistence type="predicted"/>
<sequence>MNPKPPVQYPRCDPTLAATRRHFSDLMERYGQPVCVVNLMKAQKADSCEARLGKHFEAALERMNRELPSSSRILYRSFDMKHHSKNSNLDQMHGRLADSVVQRVGFFHTCSGLWGPPERIQSGIVRTNCVDCLDRTNVFQFFVGLEALKQQLAALNLLPEPCLDSSSHASGVVIVLRELYDLMGDHLALQYAGSVAHKKYQLLGSRPRMMHQGKEWLISLNRHYSNVKTDAERQSSINLLLGLYQPRVYPHLSSQHDCDSWLHHQVLRDNFSPGSWWEAALRVHEQDVSGLMLQAVPASLSQGESLFRRVHGVWKLTQFEKLLSRLEDWGTNVQINGSRQLSTLRPYRAILERGGPRPRRCALAPSGAAEALVAPVEPSDEEVYSSYASDCQWIWSKGLARAGAGLRLPEADFRLARREEAAASQWRSDECCGGPLGHLLESLLRRYTEPKARRSSRMEKASKLEREELRHIVATYRVLFQDRRLTPPPRASWSTTRRRAGGPTRPWSPSCAWTSGPG</sequence>
<evidence type="ECO:0000313" key="7">
    <source>
        <dbReference type="Proteomes" id="UP001189429"/>
    </source>
</evidence>
<protein>
    <recommendedName>
        <fullName evidence="5">SAC domain-containing protein</fullName>
    </recommendedName>
</protein>
<comment type="subcellular location">
    <subcellularLocation>
        <location evidence="1">Endomembrane system</location>
    </subcellularLocation>
</comment>
<reference evidence="6" key="1">
    <citation type="submission" date="2023-10" db="EMBL/GenBank/DDBJ databases">
        <authorList>
            <person name="Chen Y."/>
            <person name="Shah S."/>
            <person name="Dougan E. K."/>
            <person name="Thang M."/>
            <person name="Chan C."/>
        </authorList>
    </citation>
    <scope>NUCLEOTIDE SEQUENCE [LARGE SCALE GENOMIC DNA]</scope>
</reference>
<dbReference type="InterPro" id="IPR043573">
    <property type="entry name" value="Fig4-like"/>
</dbReference>
<dbReference type="Pfam" id="PF02383">
    <property type="entry name" value="Syja_N"/>
    <property type="match status" value="1"/>
</dbReference>
<dbReference type="Proteomes" id="UP001189429">
    <property type="component" value="Unassembled WGS sequence"/>
</dbReference>
<organism evidence="6 7">
    <name type="scientific">Prorocentrum cordatum</name>
    <dbReference type="NCBI Taxonomy" id="2364126"/>
    <lineage>
        <taxon>Eukaryota</taxon>
        <taxon>Sar</taxon>
        <taxon>Alveolata</taxon>
        <taxon>Dinophyceae</taxon>
        <taxon>Prorocentrales</taxon>
        <taxon>Prorocentraceae</taxon>
        <taxon>Prorocentrum</taxon>
    </lineage>
</organism>
<feature type="domain" description="SAC" evidence="5">
    <location>
        <begin position="1"/>
        <end position="193"/>
    </location>
</feature>
<dbReference type="PANTHER" id="PTHR45738:SF5">
    <property type="entry name" value="POLYPHOSPHOINOSITIDE PHOSPHATASE"/>
    <property type="match status" value="1"/>
</dbReference>
<keyword evidence="2" id="KW-0378">Hydrolase</keyword>
<evidence type="ECO:0000256" key="4">
    <source>
        <dbReference type="SAM" id="MobiDB-lite"/>
    </source>
</evidence>
<evidence type="ECO:0000256" key="1">
    <source>
        <dbReference type="ARBA" id="ARBA00004308"/>
    </source>
</evidence>